<dbReference type="eggNOG" id="COG3204">
    <property type="taxonomic scope" value="Bacteria"/>
</dbReference>
<gene>
    <name evidence="2" type="ORF">CAP_2270</name>
</gene>
<accession>A0A017TB99</accession>
<name>A0A017TB99_9BACT</name>
<keyword evidence="3" id="KW-1185">Reference proteome</keyword>
<dbReference type="EMBL" id="ASRX01000018">
    <property type="protein sequence ID" value="EYF06080.1"/>
    <property type="molecule type" value="Genomic_DNA"/>
</dbReference>
<dbReference type="STRING" id="1192034.CAP_2270"/>
<evidence type="ECO:0000313" key="3">
    <source>
        <dbReference type="Proteomes" id="UP000019678"/>
    </source>
</evidence>
<evidence type="ECO:0008006" key="4">
    <source>
        <dbReference type="Google" id="ProtNLM"/>
    </source>
</evidence>
<protein>
    <recommendedName>
        <fullName evidence="4">Cell wall anchor protein</fullName>
    </recommendedName>
</protein>
<dbReference type="Proteomes" id="UP000019678">
    <property type="component" value="Unassembled WGS sequence"/>
</dbReference>
<reference evidence="2 3" key="1">
    <citation type="submission" date="2013-05" db="EMBL/GenBank/DDBJ databases">
        <title>Genome assembly of Chondromyces apiculatus DSM 436.</title>
        <authorList>
            <person name="Sharma G."/>
            <person name="Khatri I."/>
            <person name="Kaur C."/>
            <person name="Mayilraj S."/>
            <person name="Subramanian S."/>
        </authorList>
    </citation>
    <scope>NUCLEOTIDE SEQUENCE [LARGE SCALE GENOMIC DNA]</scope>
    <source>
        <strain evidence="2 3">DSM 436</strain>
    </source>
</reference>
<dbReference type="AlphaFoldDB" id="A0A017TB99"/>
<feature type="region of interest" description="Disordered" evidence="1">
    <location>
        <begin position="28"/>
        <end position="48"/>
    </location>
</feature>
<sequence length="627" mass="65709">MNQESREDRRRARGVVYQPERFCREVDRHAARSPRERAVSKRGCHAERASDGARVSPWFALPLARSADEREGSAREQEPHLETDMSMNIFTRNASWLMCSLLALGGCGAVDAEDLADADLEDLTGESSEALTVTYRSSAVASGASLASLTLGKPAGTAQGDVLLARIANRNNATATVTPPAGWTLIRSDQSASQLKAWVFYKVAGASEPASYAFAIDLASNMAGSILAFSGVDTANPIDAHSGQKNGLTASFDAPPVTTTAANGLAVWFGSQVWAGATCPASPIVPPSGFTEPLDTCLPSSSTAILYNAAYKQLGAAGLQPAFNGSSPYPNTNTAQVVALRPAGAPSCSVGDTFSTTVTTVGTVASTAIVEPSGIAASRVTPGVMYVHNEDTTAVVAISTTSAATLGSFNVSNVTPADWEDVATGPCPAGQCIFMGDIGRSSANFPTPPSTFAVYRIPEPNIGAGQTSGNLTADAFPFQYPDSPKDAESIMVHPTTGDIYIITKSGTGLSKVYKFPTPLPTPGTMSTLIFVSNLQLPTTTDPNVSYATSAAIHPCANRFLLRTYRRVYEFRAAAGAAFETAFAATPVTLTDTVEGQGEAIEYQSNGAGYFTMSESPSPFKLKHVSRQ</sequence>
<evidence type="ECO:0000256" key="1">
    <source>
        <dbReference type="SAM" id="MobiDB-lite"/>
    </source>
</evidence>
<organism evidence="2 3">
    <name type="scientific">Chondromyces apiculatus DSM 436</name>
    <dbReference type="NCBI Taxonomy" id="1192034"/>
    <lineage>
        <taxon>Bacteria</taxon>
        <taxon>Pseudomonadati</taxon>
        <taxon>Myxococcota</taxon>
        <taxon>Polyangia</taxon>
        <taxon>Polyangiales</taxon>
        <taxon>Polyangiaceae</taxon>
        <taxon>Chondromyces</taxon>
    </lineage>
</organism>
<comment type="caution">
    <text evidence="2">The sequence shown here is derived from an EMBL/GenBank/DDBJ whole genome shotgun (WGS) entry which is preliminary data.</text>
</comment>
<proteinExistence type="predicted"/>
<evidence type="ECO:0000313" key="2">
    <source>
        <dbReference type="EMBL" id="EYF06080.1"/>
    </source>
</evidence>